<dbReference type="EMBL" id="JBHSOW010000056">
    <property type="protein sequence ID" value="MFC5650434.1"/>
    <property type="molecule type" value="Genomic_DNA"/>
</dbReference>
<gene>
    <name evidence="3" type="ORF">ACFPYJ_15150</name>
</gene>
<evidence type="ECO:0000259" key="2">
    <source>
        <dbReference type="Pfam" id="PF13453"/>
    </source>
</evidence>
<evidence type="ECO:0000313" key="3">
    <source>
        <dbReference type="EMBL" id="MFC5650434.1"/>
    </source>
</evidence>
<feature type="compositionally biased region" description="Polar residues" evidence="1">
    <location>
        <begin position="58"/>
        <end position="80"/>
    </location>
</feature>
<feature type="region of interest" description="Disordered" evidence="1">
    <location>
        <begin position="53"/>
        <end position="98"/>
    </location>
</feature>
<proteinExistence type="predicted"/>
<dbReference type="InterPro" id="IPR027392">
    <property type="entry name" value="TF_Znf"/>
</dbReference>
<organism evidence="3 4">
    <name type="scientific">Paenibacillus solisilvae</name>
    <dbReference type="NCBI Taxonomy" id="2486751"/>
    <lineage>
        <taxon>Bacteria</taxon>
        <taxon>Bacillati</taxon>
        <taxon>Bacillota</taxon>
        <taxon>Bacilli</taxon>
        <taxon>Bacillales</taxon>
        <taxon>Paenibacillaceae</taxon>
        <taxon>Paenibacillus</taxon>
    </lineage>
</organism>
<dbReference type="RefSeq" id="WP_379188990.1">
    <property type="nucleotide sequence ID" value="NZ_JBHSOW010000056.1"/>
</dbReference>
<dbReference type="Proteomes" id="UP001596047">
    <property type="component" value="Unassembled WGS sequence"/>
</dbReference>
<sequence>MKCPVCENVRMREVEKDNVLIDVCPDCKGMWLDRGELDKLMLGMRELRDEYERMEQHASGNSTYRRSSSTQFQQPEQSYSDIGKGYTHGGHDKQSKPYRKKKTMFDVFGDLFD</sequence>
<comment type="caution">
    <text evidence="3">The sequence shown here is derived from an EMBL/GenBank/DDBJ whole genome shotgun (WGS) entry which is preliminary data.</text>
</comment>
<evidence type="ECO:0000313" key="4">
    <source>
        <dbReference type="Proteomes" id="UP001596047"/>
    </source>
</evidence>
<evidence type="ECO:0000256" key="1">
    <source>
        <dbReference type="SAM" id="MobiDB-lite"/>
    </source>
</evidence>
<dbReference type="Pfam" id="PF13453">
    <property type="entry name" value="Zn_ribbon_TFIIB"/>
    <property type="match status" value="1"/>
</dbReference>
<keyword evidence="4" id="KW-1185">Reference proteome</keyword>
<name>A0ABW0W0E5_9BACL</name>
<reference evidence="4" key="1">
    <citation type="journal article" date="2019" name="Int. J. Syst. Evol. Microbiol.">
        <title>The Global Catalogue of Microorganisms (GCM) 10K type strain sequencing project: providing services to taxonomists for standard genome sequencing and annotation.</title>
        <authorList>
            <consortium name="The Broad Institute Genomics Platform"/>
            <consortium name="The Broad Institute Genome Sequencing Center for Infectious Disease"/>
            <person name="Wu L."/>
            <person name="Ma J."/>
        </authorList>
    </citation>
    <scope>NUCLEOTIDE SEQUENCE [LARGE SCALE GENOMIC DNA]</scope>
    <source>
        <strain evidence="4">CGMCC 1.3240</strain>
    </source>
</reference>
<feature type="domain" description="Transcription factor zinc-finger" evidence="2">
    <location>
        <begin position="2"/>
        <end position="41"/>
    </location>
</feature>
<protein>
    <submittedName>
        <fullName evidence="3">Zf-TFIIB domain-containing protein</fullName>
    </submittedName>
</protein>
<accession>A0ABW0W0E5</accession>